<comment type="caution">
    <text evidence="2">The sequence shown here is derived from an EMBL/GenBank/DDBJ whole genome shotgun (WGS) entry which is preliminary data.</text>
</comment>
<evidence type="ECO:0000313" key="2">
    <source>
        <dbReference type="EMBL" id="MDR6533982.1"/>
    </source>
</evidence>
<evidence type="ECO:0008006" key="4">
    <source>
        <dbReference type="Google" id="ProtNLM"/>
    </source>
</evidence>
<feature type="region of interest" description="Disordered" evidence="1">
    <location>
        <begin position="331"/>
        <end position="355"/>
    </location>
</feature>
<evidence type="ECO:0000256" key="1">
    <source>
        <dbReference type="SAM" id="MobiDB-lite"/>
    </source>
</evidence>
<name>A0ABU1N6A3_9CAUL</name>
<protein>
    <recommendedName>
        <fullName evidence="4">SEC-C motif-containing protein</fullName>
    </recommendedName>
</protein>
<reference evidence="2 3" key="1">
    <citation type="submission" date="2023-07" db="EMBL/GenBank/DDBJ databases">
        <title>Sorghum-associated microbial communities from plants grown in Nebraska, USA.</title>
        <authorList>
            <person name="Schachtman D."/>
        </authorList>
    </citation>
    <scope>NUCLEOTIDE SEQUENCE [LARGE SCALE GENOMIC DNA]</scope>
    <source>
        <strain evidence="2 3">DS2154</strain>
    </source>
</reference>
<sequence>MRAKVLLPWGSGARCPCGSDRAYRTCCRGLDGAPRAKAFDLEPKAPKTGYAHPKCYLGHTNDCATKISREHVLSQSILRQFDAVAIRNVAGLEGADGIKDIVLPTQAATSNILCSRHNSSLSSLDDFAGKFFSSLHKAIPPIRQSNATAARAWAYADGPKLEAWAIKILAGTHASGNITVRGQPIETAIDKEKAKAALYQGEFEPGAGLYIHASNVPNEMDGVQWYLHRTGPLLCGIHICMQGFSFSVVLDAANLEPGALPPNATYRPSLHQLYGVGGDAWIVLGWRHKAEMRLYSRGQIFTPPTGSESMWPYKPLKGPPELDIRTKFNDQLTPRAERSIAPVSMTRVTPPDPPH</sequence>
<proteinExistence type="predicted"/>
<keyword evidence="3" id="KW-1185">Reference proteome</keyword>
<organism evidence="2 3">
    <name type="scientific">Caulobacter rhizosphaerae</name>
    <dbReference type="NCBI Taxonomy" id="2010972"/>
    <lineage>
        <taxon>Bacteria</taxon>
        <taxon>Pseudomonadati</taxon>
        <taxon>Pseudomonadota</taxon>
        <taxon>Alphaproteobacteria</taxon>
        <taxon>Caulobacterales</taxon>
        <taxon>Caulobacteraceae</taxon>
        <taxon>Caulobacter</taxon>
    </lineage>
</organism>
<accession>A0ABU1N6A3</accession>
<dbReference type="Proteomes" id="UP001262754">
    <property type="component" value="Unassembled WGS sequence"/>
</dbReference>
<gene>
    <name evidence="2" type="ORF">J2800_004752</name>
</gene>
<dbReference type="EMBL" id="JAVDRL010000017">
    <property type="protein sequence ID" value="MDR6533982.1"/>
    <property type="molecule type" value="Genomic_DNA"/>
</dbReference>
<evidence type="ECO:0000313" key="3">
    <source>
        <dbReference type="Proteomes" id="UP001262754"/>
    </source>
</evidence>
<dbReference type="RefSeq" id="WP_310035101.1">
    <property type="nucleotide sequence ID" value="NZ_JAVDRL010000017.1"/>
</dbReference>